<proteinExistence type="predicted"/>
<dbReference type="PROSITE" id="PS51257">
    <property type="entry name" value="PROKAR_LIPOPROTEIN"/>
    <property type="match status" value="1"/>
</dbReference>
<evidence type="ECO:0000313" key="2">
    <source>
        <dbReference type="EMBL" id="MBB5059593.1"/>
    </source>
</evidence>
<dbReference type="EMBL" id="JACHIP010000006">
    <property type="protein sequence ID" value="MBB5059593.1"/>
    <property type="molecule type" value="Genomic_DNA"/>
</dbReference>
<evidence type="ECO:0000256" key="1">
    <source>
        <dbReference type="SAM" id="SignalP"/>
    </source>
</evidence>
<name>A0A7W7ZH26_9BACT</name>
<comment type="caution">
    <text evidence="2">The sequence shown here is derived from an EMBL/GenBank/DDBJ whole genome shotgun (WGS) entry which is preliminary data.</text>
</comment>
<reference evidence="2 3" key="1">
    <citation type="submission" date="2020-08" db="EMBL/GenBank/DDBJ databases">
        <title>Genomic Encyclopedia of Type Strains, Phase IV (KMG-V): Genome sequencing to study the core and pangenomes of soil and plant-associated prokaryotes.</title>
        <authorList>
            <person name="Whitman W."/>
        </authorList>
    </citation>
    <scope>NUCLEOTIDE SEQUENCE [LARGE SCALE GENOMIC DNA]</scope>
    <source>
        <strain evidence="2 3">M8UP14</strain>
    </source>
</reference>
<dbReference type="Proteomes" id="UP000540989">
    <property type="component" value="Unassembled WGS sequence"/>
</dbReference>
<dbReference type="RefSeq" id="WP_184221236.1">
    <property type="nucleotide sequence ID" value="NZ_JACHIP010000006.1"/>
</dbReference>
<protein>
    <submittedName>
        <fullName evidence="2">Uncharacterized protein</fullName>
    </submittedName>
</protein>
<dbReference type="AlphaFoldDB" id="A0A7W7ZH26"/>
<feature type="signal peptide" evidence="1">
    <location>
        <begin position="1"/>
        <end position="25"/>
    </location>
</feature>
<keyword evidence="3" id="KW-1185">Reference proteome</keyword>
<keyword evidence="1" id="KW-0732">Signal</keyword>
<evidence type="ECO:0000313" key="3">
    <source>
        <dbReference type="Proteomes" id="UP000540989"/>
    </source>
</evidence>
<feature type="chain" id="PRO_5031037839" evidence="1">
    <location>
        <begin position="26"/>
        <end position="144"/>
    </location>
</feature>
<sequence length="144" mass="14902">MRQRLQSVLTLLFACLMLGASTQSAVCELACGLGGGVQCHGAATASTDGTMAGMHCSGMSSPHSSASTAANLRFESSDAGLCRHPLPLATMSSIPTSESVAAVHWIFVEPVPIQPLVAAYRFVAHSKASPLRPVGDPLLVTLRV</sequence>
<accession>A0A7W7ZH26</accession>
<gene>
    <name evidence="2" type="ORF">HDF16_004319</name>
</gene>
<organism evidence="2 3">
    <name type="scientific">Granulicella aggregans</name>
    <dbReference type="NCBI Taxonomy" id="474949"/>
    <lineage>
        <taxon>Bacteria</taxon>
        <taxon>Pseudomonadati</taxon>
        <taxon>Acidobacteriota</taxon>
        <taxon>Terriglobia</taxon>
        <taxon>Terriglobales</taxon>
        <taxon>Acidobacteriaceae</taxon>
        <taxon>Granulicella</taxon>
    </lineage>
</organism>